<evidence type="ECO:0000313" key="3">
    <source>
        <dbReference type="EMBL" id="ASU34774.1"/>
    </source>
</evidence>
<dbReference type="Gene3D" id="3.40.50.620">
    <property type="entry name" value="HUPs"/>
    <property type="match status" value="2"/>
</dbReference>
<evidence type="ECO:0000313" key="4">
    <source>
        <dbReference type="Proteomes" id="UP000215002"/>
    </source>
</evidence>
<name>A0A223NYK1_9SPHI</name>
<dbReference type="EMBL" id="CP022743">
    <property type="protein sequence ID" value="ASU34774.1"/>
    <property type="molecule type" value="Genomic_DNA"/>
</dbReference>
<dbReference type="SUPFAM" id="SSF52402">
    <property type="entry name" value="Adenine nucleotide alpha hydrolases-like"/>
    <property type="match status" value="2"/>
</dbReference>
<dbReference type="InterPro" id="IPR006015">
    <property type="entry name" value="Universal_stress_UspA"/>
</dbReference>
<protein>
    <submittedName>
        <fullName evidence="3">Universal stress protein</fullName>
    </submittedName>
</protein>
<dbReference type="AlphaFoldDB" id="A0A223NYK1"/>
<evidence type="ECO:0000256" key="1">
    <source>
        <dbReference type="ARBA" id="ARBA00008791"/>
    </source>
</evidence>
<sequence>MKTILVPTDFSTNASYAATTALILSEKLHANLLLYNTYIDYPNIDSYAGGSWIVEEFVKKQNHSKDNLALLVENLEALSENLDPEDKKPTINWQSGDNDLWLGIAEITHQKSIEMIVMGSRSNKPDDFLLGHDTNSVIEHATCPVLIVPSKTNPKEIDKVTFATDFNDVDIKAMDYLVKLAKLFNYKIEIAHVVEPGIKDAEETEKQMHFVQHVARSRYTAISYIEVRGKDVASRLNHLCKQNQTGLLAMVHNKRSFFGRLFTHSETRKELADQKIPLLVFPA</sequence>
<dbReference type="RefSeq" id="WP_094571081.1">
    <property type="nucleotide sequence ID" value="NZ_CP022743.1"/>
</dbReference>
<accession>A0A223NYK1</accession>
<dbReference type="Proteomes" id="UP000215002">
    <property type="component" value="Chromosome"/>
</dbReference>
<feature type="domain" description="UspA" evidence="2">
    <location>
        <begin position="157"/>
        <end position="282"/>
    </location>
</feature>
<reference evidence="3 4" key="1">
    <citation type="submission" date="2017-08" db="EMBL/GenBank/DDBJ databases">
        <title>Complete genome sequence of Mucilaginibacter sp. strain BJC16-A31.</title>
        <authorList>
            <consortium name="Henan University of Science and Technology"/>
            <person name="You X."/>
        </authorList>
    </citation>
    <scope>NUCLEOTIDE SEQUENCE [LARGE SCALE GENOMIC DNA]</scope>
    <source>
        <strain evidence="3 4">BJC16-A31</strain>
    </source>
</reference>
<dbReference type="CDD" id="cd00293">
    <property type="entry name" value="USP-like"/>
    <property type="match status" value="1"/>
</dbReference>
<proteinExistence type="inferred from homology"/>
<evidence type="ECO:0000259" key="2">
    <source>
        <dbReference type="Pfam" id="PF00582"/>
    </source>
</evidence>
<comment type="similarity">
    <text evidence="1">Belongs to the universal stress protein A family.</text>
</comment>
<organism evidence="3 4">
    <name type="scientific">Mucilaginibacter xinganensis</name>
    <dbReference type="NCBI Taxonomy" id="1234841"/>
    <lineage>
        <taxon>Bacteria</taxon>
        <taxon>Pseudomonadati</taxon>
        <taxon>Bacteroidota</taxon>
        <taxon>Sphingobacteriia</taxon>
        <taxon>Sphingobacteriales</taxon>
        <taxon>Sphingobacteriaceae</taxon>
        <taxon>Mucilaginibacter</taxon>
    </lineage>
</organism>
<feature type="domain" description="UspA" evidence="2">
    <location>
        <begin position="1"/>
        <end position="149"/>
    </location>
</feature>
<dbReference type="PRINTS" id="PR01438">
    <property type="entry name" value="UNVRSLSTRESS"/>
</dbReference>
<dbReference type="OrthoDB" id="9788959at2"/>
<dbReference type="PANTHER" id="PTHR46268">
    <property type="entry name" value="STRESS RESPONSE PROTEIN NHAX"/>
    <property type="match status" value="1"/>
</dbReference>
<dbReference type="Pfam" id="PF00582">
    <property type="entry name" value="Usp"/>
    <property type="match status" value="2"/>
</dbReference>
<gene>
    <name evidence="3" type="ORF">MuYL_2887</name>
</gene>
<keyword evidence="4" id="KW-1185">Reference proteome</keyword>
<dbReference type="KEGG" id="muc:MuYL_2887"/>
<dbReference type="InterPro" id="IPR006016">
    <property type="entry name" value="UspA"/>
</dbReference>
<dbReference type="InterPro" id="IPR014729">
    <property type="entry name" value="Rossmann-like_a/b/a_fold"/>
</dbReference>
<dbReference type="PANTHER" id="PTHR46268:SF6">
    <property type="entry name" value="UNIVERSAL STRESS PROTEIN UP12"/>
    <property type="match status" value="1"/>
</dbReference>